<dbReference type="Gene3D" id="3.40.50.150">
    <property type="entry name" value="Vaccinia Virus protein VP39"/>
    <property type="match status" value="1"/>
</dbReference>
<proteinExistence type="inferred from homology"/>
<name>A0A8X8ZB70_SALSN</name>
<comment type="caution">
    <text evidence="6">The sequence shown here is derived from an EMBL/GenBank/DDBJ whole genome shotgun (WGS) entry which is preliminary data.</text>
</comment>
<evidence type="ECO:0000313" key="7">
    <source>
        <dbReference type="Proteomes" id="UP000298416"/>
    </source>
</evidence>
<dbReference type="Gene3D" id="1.10.1200.270">
    <property type="entry name" value="Methyltransferase, alpha-helical capping domain"/>
    <property type="match status" value="1"/>
</dbReference>
<dbReference type="Proteomes" id="UP000298416">
    <property type="component" value="Unassembled WGS sequence"/>
</dbReference>
<dbReference type="Pfam" id="PF03492">
    <property type="entry name" value="Methyltransf_7"/>
    <property type="match status" value="1"/>
</dbReference>
<keyword evidence="2" id="KW-0489">Methyltransferase</keyword>
<accession>A0A8X8ZB70</accession>
<evidence type="ECO:0000313" key="6">
    <source>
        <dbReference type="EMBL" id="KAG6397649.1"/>
    </source>
</evidence>
<reference evidence="6" key="2">
    <citation type="submission" date="2020-08" db="EMBL/GenBank/DDBJ databases">
        <title>Plant Genome Project.</title>
        <authorList>
            <person name="Zhang R.-G."/>
        </authorList>
    </citation>
    <scope>NUCLEOTIDE SEQUENCE</scope>
    <source>
        <strain evidence="6">Huo1</strain>
        <tissue evidence="6">Leaf</tissue>
    </source>
</reference>
<evidence type="ECO:0000256" key="5">
    <source>
        <dbReference type="ARBA" id="ARBA00022842"/>
    </source>
</evidence>
<dbReference type="PANTHER" id="PTHR31009">
    <property type="entry name" value="S-ADENOSYL-L-METHIONINE:CARBOXYL METHYLTRANSFERASE FAMILY PROTEIN"/>
    <property type="match status" value="1"/>
</dbReference>
<keyword evidence="3" id="KW-0808">Transferase</keyword>
<organism evidence="6">
    <name type="scientific">Salvia splendens</name>
    <name type="common">Scarlet sage</name>
    <dbReference type="NCBI Taxonomy" id="180675"/>
    <lineage>
        <taxon>Eukaryota</taxon>
        <taxon>Viridiplantae</taxon>
        <taxon>Streptophyta</taxon>
        <taxon>Embryophyta</taxon>
        <taxon>Tracheophyta</taxon>
        <taxon>Spermatophyta</taxon>
        <taxon>Magnoliopsida</taxon>
        <taxon>eudicotyledons</taxon>
        <taxon>Gunneridae</taxon>
        <taxon>Pentapetalae</taxon>
        <taxon>asterids</taxon>
        <taxon>lamiids</taxon>
        <taxon>Lamiales</taxon>
        <taxon>Lamiaceae</taxon>
        <taxon>Nepetoideae</taxon>
        <taxon>Mentheae</taxon>
        <taxon>Salviinae</taxon>
        <taxon>Salvia</taxon>
        <taxon>Salvia subgen. Calosphace</taxon>
        <taxon>core Calosphace</taxon>
    </lineage>
</organism>
<keyword evidence="7" id="KW-1185">Reference proteome</keyword>
<keyword evidence="4" id="KW-0479">Metal-binding</keyword>
<dbReference type="InterPro" id="IPR005299">
    <property type="entry name" value="MeTrfase_7"/>
</dbReference>
<evidence type="ECO:0008006" key="8">
    <source>
        <dbReference type="Google" id="ProtNLM"/>
    </source>
</evidence>
<dbReference type="GO" id="GO:0008168">
    <property type="term" value="F:methyltransferase activity"/>
    <property type="evidence" value="ECO:0007669"/>
    <property type="project" value="UniProtKB-KW"/>
</dbReference>
<dbReference type="InterPro" id="IPR042086">
    <property type="entry name" value="MeTrfase_capping"/>
</dbReference>
<dbReference type="EMBL" id="PNBA02000016">
    <property type="protein sequence ID" value="KAG6397649.1"/>
    <property type="molecule type" value="Genomic_DNA"/>
</dbReference>
<keyword evidence="5" id="KW-0460">Magnesium</keyword>
<sequence>MKGVIIDRSIYCDYRFKYEEKHDKSGVGMSEVREDKHYVHMIGGDGPNSYARNSAYQKELLVSANDLLQQLIPKHLDTDSTVDTFRIADLGCSVGGNAFFAVENMIGAVERRYKSDGRHVPEFHVFFNDLIGNDFNTLFKQLPVARSYFAAAAPGSFHGRLFPRESIHLAHCSTALHWLSRSPERSNKGRIHYAGAGKEVREAYAAQYKRDMDCFLHARGEELVAGGLMVLILMGYRDGYVLGSDSSIGESFDILGSCLYDMANMGKIGEEEVDYFNLPFYYPCGAEVEAVIEANGLFSVERVTEMGAPMKGEADPATLVGHMRAVIGVLVEERFGSGVVEELFQLHLNKTIERAREKPFIYQSCHREIIHIVLLKRNNPS</sequence>
<evidence type="ECO:0000256" key="2">
    <source>
        <dbReference type="ARBA" id="ARBA00022603"/>
    </source>
</evidence>
<gene>
    <name evidence="6" type="ORF">SASPL_143819</name>
</gene>
<dbReference type="SUPFAM" id="SSF53335">
    <property type="entry name" value="S-adenosyl-L-methionine-dependent methyltransferases"/>
    <property type="match status" value="1"/>
</dbReference>
<dbReference type="AlphaFoldDB" id="A0A8X8ZB70"/>
<dbReference type="InterPro" id="IPR029063">
    <property type="entry name" value="SAM-dependent_MTases_sf"/>
</dbReference>
<dbReference type="GO" id="GO:0046872">
    <property type="term" value="F:metal ion binding"/>
    <property type="evidence" value="ECO:0007669"/>
    <property type="project" value="UniProtKB-KW"/>
</dbReference>
<dbReference type="GO" id="GO:0032259">
    <property type="term" value="P:methylation"/>
    <property type="evidence" value="ECO:0007669"/>
    <property type="project" value="UniProtKB-KW"/>
</dbReference>
<evidence type="ECO:0000256" key="3">
    <source>
        <dbReference type="ARBA" id="ARBA00022679"/>
    </source>
</evidence>
<protein>
    <recommendedName>
        <fullName evidence="8">Jasmonate O-methyltransferase</fullName>
    </recommendedName>
</protein>
<evidence type="ECO:0000256" key="4">
    <source>
        <dbReference type="ARBA" id="ARBA00022723"/>
    </source>
</evidence>
<evidence type="ECO:0000256" key="1">
    <source>
        <dbReference type="ARBA" id="ARBA00007967"/>
    </source>
</evidence>
<comment type="similarity">
    <text evidence="1">Belongs to the methyltransferase superfamily. Type-7 methyltransferase family.</text>
</comment>
<reference evidence="6" key="1">
    <citation type="submission" date="2018-01" db="EMBL/GenBank/DDBJ databases">
        <authorList>
            <person name="Mao J.F."/>
        </authorList>
    </citation>
    <scope>NUCLEOTIDE SEQUENCE</scope>
    <source>
        <strain evidence="6">Huo1</strain>
        <tissue evidence="6">Leaf</tissue>
    </source>
</reference>